<dbReference type="Pfam" id="PF00023">
    <property type="entry name" value="Ank"/>
    <property type="match status" value="1"/>
</dbReference>
<dbReference type="Pfam" id="PF12796">
    <property type="entry name" value="Ank_2"/>
    <property type="match status" value="1"/>
</dbReference>
<evidence type="ECO:0000256" key="1">
    <source>
        <dbReference type="PROSITE-ProRule" id="PRU00023"/>
    </source>
</evidence>
<dbReference type="AlphaFoldDB" id="A0A024EK19"/>
<dbReference type="Proteomes" id="UP000026913">
    <property type="component" value="Plasmid unnamed"/>
</dbReference>
<dbReference type="Gene3D" id="1.25.40.20">
    <property type="entry name" value="Ankyrin repeat-containing domain"/>
    <property type="match status" value="1"/>
</dbReference>
<proteinExistence type="predicted"/>
<dbReference type="PANTHER" id="PTHR24118">
    <property type="entry name" value="POTE ANKYRIN DOMAIN"/>
    <property type="match status" value="1"/>
</dbReference>
<feature type="repeat" description="ANK" evidence="1">
    <location>
        <begin position="59"/>
        <end position="91"/>
    </location>
</feature>
<feature type="repeat" description="ANK" evidence="1">
    <location>
        <begin position="160"/>
        <end position="192"/>
    </location>
</feature>
<reference evidence="2 3" key="1">
    <citation type="journal article" date="2012" name="J. Bacteriol.">
        <title>Genome sequence of cold-adapted Pseudomonas mandelii strain JR-1.</title>
        <authorList>
            <person name="Jang S.H."/>
            <person name="Kim J."/>
            <person name="Kim J."/>
            <person name="Hong S."/>
            <person name="Lee C."/>
        </authorList>
    </citation>
    <scope>NUCLEOTIDE SEQUENCE [LARGE SCALE GENOMIC DNA]</scope>
    <source>
        <strain evidence="2 3">JR-1</strain>
        <plasmid evidence="3">Plasmid</plasmid>
    </source>
</reference>
<dbReference type="PANTHER" id="PTHR24118:SF99">
    <property type="entry name" value="POTE ANKYRIN DOMAIN FAMILY MEMBER 3C-RELATED"/>
    <property type="match status" value="1"/>
</dbReference>
<sequence>MLSVVSSCAAGQKVGGMTPQQAFSDPLVAELVVAATQNDFQKVDEKVQAGADVNTIGADGVTPLIWQVYLRNVRGAEKLLKLGANPNYRDEKLHASPLYLAVGASRVDLLDVLLRYKGDPNLIGPNGDSLLHQAVIEFCEACVRLLVENYHANVNVQCDNGDTPAKVAVAMGRFDLVAYFLQKGLNNNLQDLALSVQIRQVPAESDAMKHKVQVIDMLKARGVQYPDPRYRPRQPPPGWEP</sequence>
<dbReference type="PROSITE" id="PS50297">
    <property type="entry name" value="ANK_REP_REGION"/>
    <property type="match status" value="1"/>
</dbReference>
<dbReference type="KEGG" id="pman:OU5_P0017"/>
<dbReference type="SMART" id="SM00248">
    <property type="entry name" value="ANK"/>
    <property type="match status" value="4"/>
</dbReference>
<organism evidence="2 3">
    <name type="scientific">Pseudomonas mandelii JR-1</name>
    <dbReference type="NCBI Taxonomy" id="1147786"/>
    <lineage>
        <taxon>Bacteria</taxon>
        <taxon>Pseudomonadati</taxon>
        <taxon>Pseudomonadota</taxon>
        <taxon>Gammaproteobacteria</taxon>
        <taxon>Pseudomonadales</taxon>
        <taxon>Pseudomonadaceae</taxon>
        <taxon>Pseudomonas</taxon>
    </lineage>
</organism>
<keyword evidence="2" id="KW-0614">Plasmid</keyword>
<geneLocation type="plasmid" evidence="3"/>
<gene>
    <name evidence="2" type="ORF">OU5_P0017</name>
</gene>
<name>A0A024EK19_9PSED</name>
<dbReference type="PROSITE" id="PS50088">
    <property type="entry name" value="ANK_REPEAT"/>
    <property type="match status" value="2"/>
</dbReference>
<accession>A0A024EK19</accession>
<dbReference type="SUPFAM" id="SSF48403">
    <property type="entry name" value="Ankyrin repeat"/>
    <property type="match status" value="1"/>
</dbReference>
<dbReference type="HOGENOM" id="CLU_077369_1_0_6"/>
<keyword evidence="1" id="KW-0040">ANK repeat</keyword>
<evidence type="ECO:0000313" key="3">
    <source>
        <dbReference type="Proteomes" id="UP000026913"/>
    </source>
</evidence>
<protein>
    <submittedName>
        <fullName evidence="2">Uncharacterized protein</fullName>
    </submittedName>
</protein>
<dbReference type="InterPro" id="IPR002110">
    <property type="entry name" value="Ankyrin_rpt"/>
</dbReference>
<dbReference type="InterPro" id="IPR036770">
    <property type="entry name" value="Ankyrin_rpt-contain_sf"/>
</dbReference>
<dbReference type="EMBL" id="CP005961">
    <property type="protein sequence ID" value="AHZ73269.1"/>
    <property type="molecule type" value="Genomic_DNA"/>
</dbReference>
<evidence type="ECO:0000313" key="2">
    <source>
        <dbReference type="EMBL" id="AHZ73269.1"/>
    </source>
</evidence>